<accession>A0A2G5THI2</accession>
<feature type="transmembrane region" description="Helical" evidence="2">
    <location>
        <begin position="86"/>
        <end position="106"/>
    </location>
</feature>
<feature type="transmembrane region" description="Helical" evidence="2">
    <location>
        <begin position="118"/>
        <end position="139"/>
    </location>
</feature>
<dbReference type="Pfam" id="PF10328">
    <property type="entry name" value="7TM_GPCR_Srx"/>
    <property type="match status" value="1"/>
</dbReference>
<dbReference type="OrthoDB" id="5845782at2759"/>
<dbReference type="Proteomes" id="UP000230233">
    <property type="component" value="Chromosome V"/>
</dbReference>
<feature type="compositionally biased region" description="Low complexity" evidence="1">
    <location>
        <begin position="304"/>
        <end position="326"/>
    </location>
</feature>
<comment type="caution">
    <text evidence="4">The sequence shown here is derived from an EMBL/GenBank/DDBJ whole genome shotgun (WGS) entry which is preliminary data.</text>
</comment>
<feature type="transmembrane region" description="Helical" evidence="2">
    <location>
        <begin position="260"/>
        <end position="281"/>
    </location>
</feature>
<dbReference type="EMBL" id="PDUG01000005">
    <property type="protein sequence ID" value="PIC26496.1"/>
    <property type="molecule type" value="Genomic_DNA"/>
</dbReference>
<evidence type="ECO:0000313" key="5">
    <source>
        <dbReference type="Proteomes" id="UP000230233"/>
    </source>
</evidence>
<keyword evidence="5" id="KW-1185">Reference proteome</keyword>
<dbReference type="PANTHER" id="PTHR23013">
    <property type="entry name" value="SERPENTINE RECEPTOR"/>
    <property type="match status" value="1"/>
</dbReference>
<dbReference type="AlphaFoldDB" id="A0A2G5THI2"/>
<feature type="transmembrane region" description="Helical" evidence="2">
    <location>
        <begin position="46"/>
        <end position="66"/>
    </location>
</feature>
<dbReference type="InterPro" id="IPR019430">
    <property type="entry name" value="7TM_GPCR_serpentine_rcpt_Srx"/>
</dbReference>
<feature type="transmembrane region" description="Helical" evidence="2">
    <location>
        <begin position="12"/>
        <end position="34"/>
    </location>
</feature>
<evidence type="ECO:0000259" key="3">
    <source>
        <dbReference type="Pfam" id="PF10328"/>
    </source>
</evidence>
<feature type="transmembrane region" description="Helical" evidence="2">
    <location>
        <begin position="229"/>
        <end position="248"/>
    </location>
</feature>
<evidence type="ECO:0000256" key="1">
    <source>
        <dbReference type="SAM" id="MobiDB-lite"/>
    </source>
</evidence>
<keyword evidence="2" id="KW-0472">Membrane</keyword>
<dbReference type="SUPFAM" id="SSF81321">
    <property type="entry name" value="Family A G protein-coupled receptor-like"/>
    <property type="match status" value="1"/>
</dbReference>
<protein>
    <recommendedName>
        <fullName evidence="3">7TM GPCR serpentine receptor class x (Srx) domain-containing protein</fullName>
    </recommendedName>
</protein>
<evidence type="ECO:0000256" key="2">
    <source>
        <dbReference type="SAM" id="Phobius"/>
    </source>
</evidence>
<keyword evidence="2" id="KW-1133">Transmembrane helix</keyword>
<gene>
    <name evidence="4" type="primary">Cnig_chr_V.g19054</name>
    <name evidence="4" type="ORF">B9Z55_019054</name>
</gene>
<sequence length="326" mass="36817">MTSSTLTDPLNWIASILMALNGIFGIVCNGLIVYSFTASSSERTSFNLICAYRAVINIIILGWGFLGTFVPLTLLGDSIFPPEYHMVVITSVHSLYVGLQYCEFLVAFNRFCAMYIPLLYPTLFSIKTTFVFITAIFSYRLGKVIYELIKFIPIKCFSYYSSVDLMWVPASGSNCREKYVGVVDGTAIIIGILIAINLATFVKLSLFYKSTELDSRDIKLKMRRNRTMFMQTILQDMAYLIDVIFTFQLSDLFVSRLWTFISGSFIWQCVHSLDGLIMIMFNERFTFLKRSLFTSSSNPSVVQPTNAVGTTTTPTATTRTHPAQVQ</sequence>
<keyword evidence="2" id="KW-0812">Transmembrane</keyword>
<feature type="domain" description="7TM GPCR serpentine receptor class x (Srx)" evidence="3">
    <location>
        <begin position="21"/>
        <end position="282"/>
    </location>
</feature>
<organism evidence="4 5">
    <name type="scientific">Caenorhabditis nigoni</name>
    <dbReference type="NCBI Taxonomy" id="1611254"/>
    <lineage>
        <taxon>Eukaryota</taxon>
        <taxon>Metazoa</taxon>
        <taxon>Ecdysozoa</taxon>
        <taxon>Nematoda</taxon>
        <taxon>Chromadorea</taxon>
        <taxon>Rhabditida</taxon>
        <taxon>Rhabditina</taxon>
        <taxon>Rhabditomorpha</taxon>
        <taxon>Rhabditoidea</taxon>
        <taxon>Rhabditidae</taxon>
        <taxon>Peloderinae</taxon>
        <taxon>Caenorhabditis</taxon>
    </lineage>
</organism>
<dbReference type="PANTHER" id="PTHR23013:SF20">
    <property type="entry name" value="7TM GPCR SERPENTINE RECEPTOR CLASS X (SRX) DOMAIN-CONTAINING PROTEIN"/>
    <property type="match status" value="1"/>
</dbReference>
<evidence type="ECO:0000313" key="4">
    <source>
        <dbReference type="EMBL" id="PIC26496.1"/>
    </source>
</evidence>
<reference evidence="5" key="1">
    <citation type="submission" date="2017-10" db="EMBL/GenBank/DDBJ databases">
        <title>Rapid genome shrinkage in a self-fertile nematode reveals novel sperm competition proteins.</title>
        <authorList>
            <person name="Yin D."/>
            <person name="Schwarz E.M."/>
            <person name="Thomas C.G."/>
            <person name="Felde R.L."/>
            <person name="Korf I.F."/>
            <person name="Cutter A.D."/>
            <person name="Schartner C.M."/>
            <person name="Ralston E.J."/>
            <person name="Meyer B.J."/>
            <person name="Haag E.S."/>
        </authorList>
    </citation>
    <scope>NUCLEOTIDE SEQUENCE [LARGE SCALE GENOMIC DNA]</scope>
    <source>
        <strain evidence="5">JU1422</strain>
    </source>
</reference>
<feature type="transmembrane region" description="Helical" evidence="2">
    <location>
        <begin position="187"/>
        <end position="208"/>
    </location>
</feature>
<dbReference type="Gene3D" id="1.20.1070.10">
    <property type="entry name" value="Rhodopsin 7-helix transmembrane proteins"/>
    <property type="match status" value="1"/>
</dbReference>
<proteinExistence type="predicted"/>
<feature type="region of interest" description="Disordered" evidence="1">
    <location>
        <begin position="295"/>
        <end position="326"/>
    </location>
</feature>
<name>A0A2G5THI2_9PELO</name>